<evidence type="ECO:0000259" key="2">
    <source>
        <dbReference type="Pfam" id="PF08502"/>
    </source>
</evidence>
<accession>A0A928VXP8</accession>
<comment type="caution">
    <text evidence="3">The sequence shown here is derived from an EMBL/GenBank/DDBJ whole genome shotgun (WGS) entry which is preliminary data.</text>
</comment>
<name>A0A928VXP8_9CYAN</name>
<organism evidence="3 4">
    <name type="scientific">Zarconia navalis LEGE 11467</name>
    <dbReference type="NCBI Taxonomy" id="1828826"/>
    <lineage>
        <taxon>Bacteria</taxon>
        <taxon>Bacillati</taxon>
        <taxon>Cyanobacteriota</taxon>
        <taxon>Cyanophyceae</taxon>
        <taxon>Oscillatoriophycideae</taxon>
        <taxon>Oscillatoriales</taxon>
        <taxon>Oscillatoriales incertae sedis</taxon>
        <taxon>Zarconia</taxon>
        <taxon>Zarconia navalis</taxon>
    </lineage>
</organism>
<dbReference type="EMBL" id="JADEXN010000164">
    <property type="protein sequence ID" value="MBE9041208.1"/>
    <property type="molecule type" value="Genomic_DNA"/>
</dbReference>
<reference evidence="3" key="1">
    <citation type="submission" date="2020-10" db="EMBL/GenBank/DDBJ databases">
        <authorList>
            <person name="Castelo-Branco R."/>
            <person name="Eusebio N."/>
            <person name="Adriana R."/>
            <person name="Vieira A."/>
            <person name="Brugerolle De Fraissinette N."/>
            <person name="Rezende De Castro R."/>
            <person name="Schneider M.P."/>
            <person name="Vasconcelos V."/>
            <person name="Leao P.N."/>
        </authorList>
    </citation>
    <scope>NUCLEOTIDE SEQUENCE</scope>
    <source>
        <strain evidence="3">LEGE 11467</strain>
    </source>
</reference>
<dbReference type="GO" id="GO:0009098">
    <property type="term" value="P:L-leucine biosynthetic process"/>
    <property type="evidence" value="ECO:0007669"/>
    <property type="project" value="InterPro"/>
</dbReference>
<keyword evidence="4" id="KW-1185">Reference proteome</keyword>
<protein>
    <recommendedName>
        <fullName evidence="2">2-isopropylmalate synthase LeuA allosteric (dimerisation) domain-containing protein</fullName>
    </recommendedName>
</protein>
<evidence type="ECO:0000256" key="1">
    <source>
        <dbReference type="ARBA" id="ARBA00022679"/>
    </source>
</evidence>
<proteinExistence type="predicted"/>
<dbReference type="GO" id="GO:0003852">
    <property type="term" value="F:2-isopropylmalate synthase activity"/>
    <property type="evidence" value="ECO:0007669"/>
    <property type="project" value="InterPro"/>
</dbReference>
<gene>
    <name evidence="3" type="ORF">IQ235_10500</name>
</gene>
<dbReference type="AlphaFoldDB" id="A0A928VXP8"/>
<evidence type="ECO:0000313" key="3">
    <source>
        <dbReference type="EMBL" id="MBE9041208.1"/>
    </source>
</evidence>
<dbReference type="RefSeq" id="WP_264321433.1">
    <property type="nucleotide sequence ID" value="NZ_JADEXN010000164.1"/>
</dbReference>
<sequence length="315" mass="35891">MASQITSEIKTALVTPNVFQNVLSGEDLNSGFYREMLDRMLSQPIQWYMTEPDYDWAFVFWDTFSSRLDRGLQEADFKFRSSVRTCRVTPSLLEDADTYRLLNFADAVRLSCAIDRNLDAIVTWEPHHFAQTESEKQSLQRSGYFPLKIESEDIETQISSFLDTGIFSPSSLLKYLYRCHSPPSNRRQYFAIHQIQIRGGDENDSTTAWTIVRDSQGNFLEATTCGTSPLDALQKSIDRCVDRSLRLPQREIYRIFCPDKLIYRADAPIDVVVSVRCGGLIFEASAINSSILRAASEAYLDTINSICNCPHINRG</sequence>
<dbReference type="InterPro" id="IPR013709">
    <property type="entry name" value="2-isopropylmalate_synth_dimer"/>
</dbReference>
<evidence type="ECO:0000313" key="4">
    <source>
        <dbReference type="Proteomes" id="UP000621799"/>
    </source>
</evidence>
<feature type="domain" description="2-isopropylmalate synthase LeuA allosteric (dimerisation)" evidence="2">
    <location>
        <begin position="186"/>
        <end position="306"/>
    </location>
</feature>
<keyword evidence="1" id="KW-0808">Transferase</keyword>
<dbReference type="Proteomes" id="UP000621799">
    <property type="component" value="Unassembled WGS sequence"/>
</dbReference>
<dbReference type="Pfam" id="PF08502">
    <property type="entry name" value="LeuA_dimer"/>
    <property type="match status" value="1"/>
</dbReference>